<evidence type="ECO:0000313" key="3">
    <source>
        <dbReference type="Proteomes" id="UP000808146"/>
    </source>
</evidence>
<name>A0A9D7QJN0_9RHOO</name>
<keyword evidence="1" id="KW-0472">Membrane</keyword>
<feature type="transmembrane region" description="Helical" evidence="1">
    <location>
        <begin position="66"/>
        <end position="91"/>
    </location>
</feature>
<dbReference type="Proteomes" id="UP000808146">
    <property type="component" value="Unassembled WGS sequence"/>
</dbReference>
<dbReference type="EMBL" id="JADKBR010000017">
    <property type="protein sequence ID" value="MBK8891469.1"/>
    <property type="molecule type" value="Genomic_DNA"/>
</dbReference>
<proteinExistence type="predicted"/>
<feature type="transmembrane region" description="Helical" evidence="1">
    <location>
        <begin position="31"/>
        <end position="54"/>
    </location>
</feature>
<gene>
    <name evidence="2" type="ORF">IPN75_14410</name>
</gene>
<comment type="caution">
    <text evidence="2">The sequence shown here is derived from an EMBL/GenBank/DDBJ whole genome shotgun (WGS) entry which is preliminary data.</text>
</comment>
<reference evidence="2" key="1">
    <citation type="submission" date="2020-10" db="EMBL/GenBank/DDBJ databases">
        <title>Connecting structure to function with the recovery of over 1000 high-quality activated sludge metagenome-assembled genomes encoding full-length rRNA genes using long-read sequencing.</title>
        <authorList>
            <person name="Singleton C.M."/>
            <person name="Petriglieri F."/>
            <person name="Kristensen J.M."/>
            <person name="Kirkegaard R.H."/>
            <person name="Michaelsen T.Y."/>
            <person name="Andersen M.H."/>
            <person name="Karst S.M."/>
            <person name="Dueholm M.S."/>
            <person name="Nielsen P.H."/>
            <person name="Albertsen M."/>
        </authorList>
    </citation>
    <scope>NUCLEOTIDE SEQUENCE</scope>
    <source>
        <strain evidence="2">OdNE_18-Q3-R46-58_BAT3C.305</strain>
    </source>
</reference>
<feature type="transmembrane region" description="Helical" evidence="1">
    <location>
        <begin position="7"/>
        <end position="25"/>
    </location>
</feature>
<sequence length="93" mass="9846">MSYFIGVGGVILFQAVFSYAMILAGTGNGSFVGLGAMLMAVLGIPITAIANLVIIRSHRKNPATRYIGRLLLLALALPMAQLALLILVSVFRL</sequence>
<dbReference type="AlphaFoldDB" id="A0A9D7QJN0"/>
<evidence type="ECO:0000313" key="2">
    <source>
        <dbReference type="EMBL" id="MBK8891469.1"/>
    </source>
</evidence>
<keyword evidence="1" id="KW-0812">Transmembrane</keyword>
<protein>
    <submittedName>
        <fullName evidence="2">Uncharacterized protein</fullName>
    </submittedName>
</protein>
<organism evidence="2 3">
    <name type="scientific">Candidatus Dechloromonas phosphorivorans</name>
    <dbReference type="NCBI Taxonomy" id="2899244"/>
    <lineage>
        <taxon>Bacteria</taxon>
        <taxon>Pseudomonadati</taxon>
        <taxon>Pseudomonadota</taxon>
        <taxon>Betaproteobacteria</taxon>
        <taxon>Rhodocyclales</taxon>
        <taxon>Azonexaceae</taxon>
        <taxon>Dechloromonas</taxon>
    </lineage>
</organism>
<evidence type="ECO:0000256" key="1">
    <source>
        <dbReference type="SAM" id="Phobius"/>
    </source>
</evidence>
<accession>A0A9D7QJN0</accession>
<keyword evidence="1" id="KW-1133">Transmembrane helix</keyword>